<feature type="transmembrane region" description="Helical" evidence="1">
    <location>
        <begin position="380"/>
        <end position="405"/>
    </location>
</feature>
<dbReference type="InterPro" id="IPR016187">
    <property type="entry name" value="CTDL_fold"/>
</dbReference>
<evidence type="ECO:0000256" key="2">
    <source>
        <dbReference type="SAM" id="SignalP"/>
    </source>
</evidence>
<dbReference type="PROSITE" id="PS50853">
    <property type="entry name" value="FN3"/>
    <property type="match status" value="2"/>
</dbReference>
<keyword evidence="1" id="KW-0472">Membrane</keyword>
<dbReference type="InterPro" id="IPR036116">
    <property type="entry name" value="FN3_sf"/>
</dbReference>
<protein>
    <recommendedName>
        <fullName evidence="7">C-type lectin domain-containing protein</fullName>
    </recommendedName>
</protein>
<sequence>MRMVSVTALSVLHAMCILCLHLLVDGQVNVPSCTQLKAKRIGGLCFNFYPSEVTWYQAKRNCEVDGMTLAYISSRQQIIEIALEINKDSDLGVEDIVWIGASDEKKEGEFVWVASNEKASELEKLWFTGEPSDISQKDGSDEDCVGLYRKRYVNDAPCNSTFPYLCIENVCPYDLEGREIRNTSLTLSWKPGFNGGMHHNFTLFFQNLRTNEYILYDTLPVPRVTQTSSLAIYYFAWDLPTKTPYKIYIEASNGKTKCPPLTLITQTTGPPECPVNITILEVAKDHVSLSWEPGEEDKLHRTYIILAHNMSVFKNISLEGVSVGRVYTNNYTSVMYTVGNLSELTQYTFSVDVENNFGNKKCKDNFIQVTTTSGLQKSSFPAWLIFLLIFIPLVLATGVAGFFVYKRKANRAKALQMNTFPASFKKSDHESIYHTVEEAAVAMIRDSDDGHGYDLTIDEPNLQVFKSNIFKRESIAPLPPPRSSEKNKLITICSDVSQYDVCGAHDIDQPYMKINNSTSQNIVSLREEDNNIIENDVVLISVNKGDNNSLHKSFGNQNKIPESAGINSSSNKLIEFKNNTKANSSPLIAENEAYQGCYSLPLIRSDAHLYAPLTCVDSRMVKEQDHNAYDEQREEHANGLTDKKKIACDFKKEIDEIEKSRVLNVELTDQAYNSDNSMYIPPMLSNFVIEKDFAMRDDDSNESGVAGDIISSNRTKFEDNEYITPLDSETYPMMFNGDEIGTEPEDINKENWYLKIDGEQCKDDIQMKPGCEKKEEYMTWDGGEVSCDKDVLNNYIPIFASSSRQVVLDENSRKAEPAANQCVDNFKVGNSEIQEEVLVYWTPDGTKKRTFDVAKQLSSDEYSATNDYLKNY</sequence>
<name>A0AAV2I760_LYMST</name>
<dbReference type="SMART" id="SM00060">
    <property type="entry name" value="FN3"/>
    <property type="match status" value="2"/>
</dbReference>
<keyword evidence="1" id="KW-0812">Transmembrane</keyword>
<dbReference type="AlphaFoldDB" id="A0AAV2I760"/>
<keyword evidence="2" id="KW-0732">Signal</keyword>
<keyword evidence="1" id="KW-1133">Transmembrane helix</keyword>
<comment type="caution">
    <text evidence="5">The sequence shown here is derived from an EMBL/GenBank/DDBJ whole genome shotgun (WGS) entry which is preliminary data.</text>
</comment>
<dbReference type="CDD" id="cd00037">
    <property type="entry name" value="CLECT"/>
    <property type="match status" value="1"/>
</dbReference>
<dbReference type="Proteomes" id="UP001497497">
    <property type="component" value="Unassembled WGS sequence"/>
</dbReference>
<dbReference type="SUPFAM" id="SSF49265">
    <property type="entry name" value="Fibronectin type III"/>
    <property type="match status" value="1"/>
</dbReference>
<organism evidence="5 6">
    <name type="scientific">Lymnaea stagnalis</name>
    <name type="common">Great pond snail</name>
    <name type="synonym">Helix stagnalis</name>
    <dbReference type="NCBI Taxonomy" id="6523"/>
    <lineage>
        <taxon>Eukaryota</taxon>
        <taxon>Metazoa</taxon>
        <taxon>Spiralia</taxon>
        <taxon>Lophotrochozoa</taxon>
        <taxon>Mollusca</taxon>
        <taxon>Gastropoda</taxon>
        <taxon>Heterobranchia</taxon>
        <taxon>Euthyneura</taxon>
        <taxon>Panpulmonata</taxon>
        <taxon>Hygrophila</taxon>
        <taxon>Lymnaeoidea</taxon>
        <taxon>Lymnaeidae</taxon>
        <taxon>Lymnaea</taxon>
    </lineage>
</organism>
<dbReference type="InterPro" id="IPR050801">
    <property type="entry name" value="Ca-Dep_Lectins_ImmuneDev"/>
</dbReference>
<evidence type="ECO:0000313" key="6">
    <source>
        <dbReference type="Proteomes" id="UP001497497"/>
    </source>
</evidence>
<accession>A0AAV2I760</accession>
<dbReference type="InterPro" id="IPR016186">
    <property type="entry name" value="C-type_lectin-like/link_sf"/>
</dbReference>
<dbReference type="Gene3D" id="3.10.100.10">
    <property type="entry name" value="Mannose-Binding Protein A, subunit A"/>
    <property type="match status" value="1"/>
</dbReference>
<dbReference type="InterPro" id="IPR013783">
    <property type="entry name" value="Ig-like_fold"/>
</dbReference>
<feature type="domain" description="Fibronectin type-III" evidence="4">
    <location>
        <begin position="171"/>
        <end position="271"/>
    </location>
</feature>
<dbReference type="PROSITE" id="PS50041">
    <property type="entry name" value="C_TYPE_LECTIN_2"/>
    <property type="match status" value="1"/>
</dbReference>
<evidence type="ECO:0000313" key="5">
    <source>
        <dbReference type="EMBL" id="CAL1542647.1"/>
    </source>
</evidence>
<dbReference type="Pfam" id="PF00059">
    <property type="entry name" value="Lectin_C"/>
    <property type="match status" value="1"/>
</dbReference>
<evidence type="ECO:0000256" key="1">
    <source>
        <dbReference type="SAM" id="Phobius"/>
    </source>
</evidence>
<proteinExistence type="predicted"/>
<feature type="chain" id="PRO_5043460995" description="C-type lectin domain-containing protein" evidence="2">
    <location>
        <begin position="27"/>
        <end position="872"/>
    </location>
</feature>
<reference evidence="5 6" key="1">
    <citation type="submission" date="2024-04" db="EMBL/GenBank/DDBJ databases">
        <authorList>
            <consortium name="Genoscope - CEA"/>
            <person name="William W."/>
        </authorList>
    </citation>
    <scope>NUCLEOTIDE SEQUENCE [LARGE SCALE GENOMIC DNA]</scope>
</reference>
<dbReference type="PANTHER" id="PTHR22801">
    <property type="entry name" value="LITHOSTATHINE"/>
    <property type="match status" value="1"/>
</dbReference>
<evidence type="ECO:0000259" key="3">
    <source>
        <dbReference type="PROSITE" id="PS50041"/>
    </source>
</evidence>
<evidence type="ECO:0000259" key="4">
    <source>
        <dbReference type="PROSITE" id="PS50853"/>
    </source>
</evidence>
<feature type="signal peptide" evidence="2">
    <location>
        <begin position="1"/>
        <end position="26"/>
    </location>
</feature>
<dbReference type="EMBL" id="CAXITT010000498">
    <property type="protein sequence ID" value="CAL1542647.1"/>
    <property type="molecule type" value="Genomic_DNA"/>
</dbReference>
<keyword evidence="6" id="KW-1185">Reference proteome</keyword>
<evidence type="ECO:0008006" key="7">
    <source>
        <dbReference type="Google" id="ProtNLM"/>
    </source>
</evidence>
<feature type="domain" description="C-type lectin" evidence="3">
    <location>
        <begin position="41"/>
        <end position="167"/>
    </location>
</feature>
<dbReference type="CDD" id="cd00063">
    <property type="entry name" value="FN3"/>
    <property type="match status" value="2"/>
</dbReference>
<dbReference type="SUPFAM" id="SSF56436">
    <property type="entry name" value="C-type lectin-like"/>
    <property type="match status" value="1"/>
</dbReference>
<dbReference type="Gene3D" id="2.60.40.10">
    <property type="entry name" value="Immunoglobulins"/>
    <property type="match status" value="1"/>
</dbReference>
<dbReference type="SMART" id="SM00034">
    <property type="entry name" value="CLECT"/>
    <property type="match status" value="1"/>
</dbReference>
<dbReference type="PANTHER" id="PTHR22801:SF63">
    <property type="entry name" value="C-TYPE LECTIN DOMAIN-CONTAINING PROTEIN"/>
    <property type="match status" value="1"/>
</dbReference>
<dbReference type="InterPro" id="IPR003961">
    <property type="entry name" value="FN3_dom"/>
</dbReference>
<feature type="domain" description="Fibronectin type-III" evidence="4">
    <location>
        <begin position="273"/>
        <end position="374"/>
    </location>
</feature>
<gene>
    <name evidence="5" type="ORF">GSLYS_00016181001</name>
</gene>
<dbReference type="InterPro" id="IPR001304">
    <property type="entry name" value="C-type_lectin-like"/>
</dbReference>